<reference evidence="2" key="1">
    <citation type="journal article" date="2010" name="Nat. Biotechnol.">
        <title>Draft genome sequence of the oilseed species Ricinus communis.</title>
        <authorList>
            <person name="Chan A.P."/>
            <person name="Crabtree J."/>
            <person name="Zhao Q."/>
            <person name="Lorenzi H."/>
            <person name="Orvis J."/>
            <person name="Puiu D."/>
            <person name="Melake-Berhan A."/>
            <person name="Jones K.M."/>
            <person name="Redman J."/>
            <person name="Chen G."/>
            <person name="Cahoon E.B."/>
            <person name="Gedil M."/>
            <person name="Stanke M."/>
            <person name="Haas B.J."/>
            <person name="Wortman J.R."/>
            <person name="Fraser-Liggett C.M."/>
            <person name="Ravel J."/>
            <person name="Rabinowicz P.D."/>
        </authorList>
    </citation>
    <scope>NUCLEOTIDE SEQUENCE [LARGE SCALE GENOMIC DNA]</scope>
    <source>
        <strain evidence="2">cv. Hale</strain>
    </source>
</reference>
<keyword evidence="2" id="KW-1185">Reference proteome</keyword>
<dbReference type="InParanoid" id="B9RQ80"/>
<protein>
    <submittedName>
        <fullName evidence="1">Uncharacterized protein</fullName>
    </submittedName>
</protein>
<evidence type="ECO:0000313" key="1">
    <source>
        <dbReference type="EMBL" id="EEF46319.1"/>
    </source>
</evidence>
<gene>
    <name evidence="1" type="ORF">RCOM_1486280</name>
</gene>
<organism evidence="1 2">
    <name type="scientific">Ricinus communis</name>
    <name type="common">Castor bean</name>
    <dbReference type="NCBI Taxonomy" id="3988"/>
    <lineage>
        <taxon>Eukaryota</taxon>
        <taxon>Viridiplantae</taxon>
        <taxon>Streptophyta</taxon>
        <taxon>Embryophyta</taxon>
        <taxon>Tracheophyta</taxon>
        <taxon>Spermatophyta</taxon>
        <taxon>Magnoliopsida</taxon>
        <taxon>eudicotyledons</taxon>
        <taxon>Gunneridae</taxon>
        <taxon>Pentapetalae</taxon>
        <taxon>rosids</taxon>
        <taxon>fabids</taxon>
        <taxon>Malpighiales</taxon>
        <taxon>Euphorbiaceae</taxon>
        <taxon>Acalyphoideae</taxon>
        <taxon>Acalypheae</taxon>
        <taxon>Ricinus</taxon>
    </lineage>
</organism>
<dbReference type="Proteomes" id="UP000008311">
    <property type="component" value="Unassembled WGS sequence"/>
</dbReference>
<dbReference type="AlphaFoldDB" id="B9RQ80"/>
<proteinExistence type="predicted"/>
<name>B9RQ80_RICCO</name>
<evidence type="ECO:0000313" key="2">
    <source>
        <dbReference type="Proteomes" id="UP000008311"/>
    </source>
</evidence>
<accession>B9RQ80</accession>
<sequence>MEESGSSSSIAVKGPCCGVGLILFSRPVLGPSLLMPLGPPPLFSSSLCFI</sequence>
<dbReference type="EMBL" id="EQ973801">
    <property type="protein sequence ID" value="EEF46319.1"/>
    <property type="molecule type" value="Genomic_DNA"/>
</dbReference>